<feature type="domain" description="Histidine kinase" evidence="10">
    <location>
        <begin position="237"/>
        <end position="444"/>
    </location>
</feature>
<keyword evidence="7" id="KW-0067">ATP-binding</keyword>
<dbReference type="InterPro" id="IPR036890">
    <property type="entry name" value="HATPase_C_sf"/>
</dbReference>
<dbReference type="Proteomes" id="UP001056681">
    <property type="component" value="Chromosome"/>
</dbReference>
<evidence type="ECO:0000256" key="8">
    <source>
        <dbReference type="ARBA" id="ARBA00023012"/>
    </source>
</evidence>
<evidence type="ECO:0000256" key="3">
    <source>
        <dbReference type="ARBA" id="ARBA00022553"/>
    </source>
</evidence>
<evidence type="ECO:0000313" key="11">
    <source>
        <dbReference type="EMBL" id="URL57096.1"/>
    </source>
</evidence>
<dbReference type="PRINTS" id="PR00344">
    <property type="entry name" value="BCTRLSENSOR"/>
</dbReference>
<sequence length="444" mass="48805">MTPPLATTAPSNQPPSGLIRHQLALVRTVTWLVLIINVCLGTYSFHYNITVDPPFAFTHLVRDVGLGIACIAALVFLPRNFGYACRALLAGLIFYLAWHYVSNDMRDLPSALLPLLIMIIAAYTMGRRALWWVTGMIVAAVLGSVVNQFLFDGLESIREPTYIVALCKQLFQVPLAACLVDRTIVVLHNAMEAADLRRAESEELHRQLADQMNHTMDLQQRLNRTAAHDAAVSVSAAISHDFGNLLNAIEGYANLAWESVVTMDTPLTRALDGIERAVEKALRLNRQVMDMMRNEAREPYPINLDAAMVEIAPLLKVTVGKQINVEVDMENVPPVLFDEPQLALILLNLAANARDAMEGRGTLSLRAQERDDAVVVTISDTGPGMDTDKAKHAFQPFWTTKQQGKGTGLGLFSARQMAESMHARLALCANAGNGAQFELALQRA</sequence>
<evidence type="ECO:0000256" key="5">
    <source>
        <dbReference type="ARBA" id="ARBA00022741"/>
    </source>
</evidence>
<dbReference type="Gene3D" id="3.30.565.10">
    <property type="entry name" value="Histidine kinase-like ATPase, C-terminal domain"/>
    <property type="match status" value="1"/>
</dbReference>
<dbReference type="RefSeq" id="WP_250338046.1">
    <property type="nucleotide sequence ID" value="NZ_CP063231.1"/>
</dbReference>
<gene>
    <name evidence="11" type="ORF">IM816_10550</name>
</gene>
<keyword evidence="9" id="KW-1133">Transmembrane helix</keyword>
<evidence type="ECO:0000256" key="6">
    <source>
        <dbReference type="ARBA" id="ARBA00022777"/>
    </source>
</evidence>
<dbReference type="GO" id="GO:0016301">
    <property type="term" value="F:kinase activity"/>
    <property type="evidence" value="ECO:0007669"/>
    <property type="project" value="UniProtKB-KW"/>
</dbReference>
<evidence type="ECO:0000256" key="7">
    <source>
        <dbReference type="ARBA" id="ARBA00022840"/>
    </source>
</evidence>
<keyword evidence="9" id="KW-0812">Transmembrane</keyword>
<evidence type="ECO:0000256" key="9">
    <source>
        <dbReference type="SAM" id="Phobius"/>
    </source>
</evidence>
<keyword evidence="5" id="KW-0547">Nucleotide-binding</keyword>
<dbReference type="SMART" id="SM00387">
    <property type="entry name" value="HATPase_c"/>
    <property type="match status" value="1"/>
</dbReference>
<feature type="transmembrane region" description="Helical" evidence="9">
    <location>
        <begin position="55"/>
        <end position="76"/>
    </location>
</feature>
<dbReference type="SUPFAM" id="SSF47384">
    <property type="entry name" value="Homodimeric domain of signal transducing histidine kinase"/>
    <property type="match status" value="1"/>
</dbReference>
<comment type="catalytic activity">
    <reaction evidence="1">
        <text>ATP + protein L-histidine = ADP + protein N-phospho-L-histidine.</text>
        <dbReference type="EC" id="2.7.13.3"/>
    </reaction>
</comment>
<feature type="transmembrane region" description="Helical" evidence="9">
    <location>
        <begin position="107"/>
        <end position="123"/>
    </location>
</feature>
<feature type="transmembrane region" description="Helical" evidence="9">
    <location>
        <begin position="83"/>
        <end position="101"/>
    </location>
</feature>
<accession>A0ABY4SXW6</accession>
<evidence type="ECO:0000256" key="4">
    <source>
        <dbReference type="ARBA" id="ARBA00022679"/>
    </source>
</evidence>
<dbReference type="PANTHER" id="PTHR43065">
    <property type="entry name" value="SENSOR HISTIDINE KINASE"/>
    <property type="match status" value="1"/>
</dbReference>
<dbReference type="InterPro" id="IPR003594">
    <property type="entry name" value="HATPase_dom"/>
</dbReference>
<keyword evidence="6 11" id="KW-0418">Kinase</keyword>
<dbReference type="EMBL" id="CP063231">
    <property type="protein sequence ID" value="URL57096.1"/>
    <property type="molecule type" value="Genomic_DNA"/>
</dbReference>
<keyword evidence="4" id="KW-0808">Transferase</keyword>
<name>A0ABY4SXW6_9GAMM</name>
<dbReference type="PANTHER" id="PTHR43065:SF46">
    <property type="entry name" value="C4-DICARBOXYLATE TRANSPORT SENSOR PROTEIN DCTB"/>
    <property type="match status" value="1"/>
</dbReference>
<dbReference type="SUPFAM" id="SSF55874">
    <property type="entry name" value="ATPase domain of HSP90 chaperone/DNA topoisomerase II/histidine kinase"/>
    <property type="match status" value="1"/>
</dbReference>
<dbReference type="InterPro" id="IPR003661">
    <property type="entry name" value="HisK_dim/P_dom"/>
</dbReference>
<evidence type="ECO:0000256" key="1">
    <source>
        <dbReference type="ARBA" id="ARBA00000085"/>
    </source>
</evidence>
<evidence type="ECO:0000259" key="10">
    <source>
        <dbReference type="PROSITE" id="PS50109"/>
    </source>
</evidence>
<evidence type="ECO:0000256" key="2">
    <source>
        <dbReference type="ARBA" id="ARBA00012438"/>
    </source>
</evidence>
<keyword evidence="12" id="KW-1185">Reference proteome</keyword>
<dbReference type="PROSITE" id="PS50109">
    <property type="entry name" value="HIS_KIN"/>
    <property type="match status" value="1"/>
</dbReference>
<dbReference type="CDD" id="cd00082">
    <property type="entry name" value="HisKA"/>
    <property type="match status" value="1"/>
</dbReference>
<reference evidence="11" key="1">
    <citation type="submission" date="2020-10" db="EMBL/GenBank/DDBJ databases">
        <title>Whole-genome sequence of Luteibacter sp. EIF3.</title>
        <authorList>
            <person name="Friedrich I."/>
            <person name="Hertel R."/>
            <person name="Daniel R."/>
        </authorList>
    </citation>
    <scope>NUCLEOTIDE SEQUENCE</scope>
    <source>
        <strain evidence="11">EIF3</strain>
    </source>
</reference>
<keyword evidence="3" id="KW-0597">Phosphoprotein</keyword>
<keyword evidence="9" id="KW-0472">Membrane</keyword>
<dbReference type="InterPro" id="IPR036097">
    <property type="entry name" value="HisK_dim/P_sf"/>
</dbReference>
<dbReference type="InterPro" id="IPR005467">
    <property type="entry name" value="His_kinase_dom"/>
</dbReference>
<dbReference type="InterPro" id="IPR004358">
    <property type="entry name" value="Sig_transdc_His_kin-like_C"/>
</dbReference>
<feature type="transmembrane region" description="Helical" evidence="9">
    <location>
        <begin position="130"/>
        <end position="151"/>
    </location>
</feature>
<proteinExistence type="predicted"/>
<dbReference type="Pfam" id="PF02518">
    <property type="entry name" value="HATPase_c"/>
    <property type="match status" value="1"/>
</dbReference>
<dbReference type="Gene3D" id="1.10.287.130">
    <property type="match status" value="1"/>
</dbReference>
<dbReference type="EC" id="2.7.13.3" evidence="2"/>
<evidence type="ECO:0000313" key="12">
    <source>
        <dbReference type="Proteomes" id="UP001056681"/>
    </source>
</evidence>
<keyword evidence="8" id="KW-0902">Two-component regulatory system</keyword>
<protein>
    <recommendedName>
        <fullName evidence="2">histidine kinase</fullName>
        <ecNumber evidence="2">2.7.13.3</ecNumber>
    </recommendedName>
</protein>
<organism evidence="11 12">
    <name type="scientific">Luteibacter flocculans</name>
    <dbReference type="NCBI Taxonomy" id="2780091"/>
    <lineage>
        <taxon>Bacteria</taxon>
        <taxon>Pseudomonadati</taxon>
        <taxon>Pseudomonadota</taxon>
        <taxon>Gammaproteobacteria</taxon>
        <taxon>Lysobacterales</taxon>
        <taxon>Rhodanobacteraceae</taxon>
        <taxon>Luteibacter</taxon>
    </lineage>
</organism>
<dbReference type="SMART" id="SM00388">
    <property type="entry name" value="HisKA"/>
    <property type="match status" value="1"/>
</dbReference>
<feature type="transmembrane region" description="Helical" evidence="9">
    <location>
        <begin position="29"/>
        <end position="49"/>
    </location>
</feature>